<evidence type="ECO:0000313" key="1">
    <source>
        <dbReference type="EMBL" id="MBE3608139.1"/>
    </source>
</evidence>
<reference evidence="1 2" key="1">
    <citation type="submission" date="2015-08" db="EMBL/GenBank/DDBJ databases">
        <title>Comparative genomics of the Campylobacter concisus group.</title>
        <authorList>
            <person name="Yee E."/>
            <person name="Chapman M.H."/>
            <person name="Huynh S."/>
            <person name="Bono J.L."/>
            <person name="On S.L."/>
            <person name="St Leger J."/>
            <person name="Foster G."/>
            <person name="Parker C.T."/>
            <person name="Miller W.G."/>
        </authorList>
    </citation>
    <scope>NUCLEOTIDE SEQUENCE [LARGE SCALE GENOMIC DNA]</scope>
    <source>
        <strain evidence="1 2">RM9337</strain>
    </source>
</reference>
<dbReference type="Proteomes" id="UP000650616">
    <property type="component" value="Unassembled WGS sequence"/>
</dbReference>
<dbReference type="AlphaFoldDB" id="A0AAW3ZUC6"/>
<dbReference type="EMBL" id="LIWG01000005">
    <property type="protein sequence ID" value="MBE3608139.1"/>
    <property type="molecule type" value="Genomic_DNA"/>
</dbReference>
<evidence type="ECO:0000313" key="2">
    <source>
        <dbReference type="Proteomes" id="UP000650616"/>
    </source>
</evidence>
<dbReference type="SUPFAM" id="SSF89155">
    <property type="entry name" value="TorD-like"/>
    <property type="match status" value="1"/>
</dbReference>
<evidence type="ECO:0008006" key="3">
    <source>
        <dbReference type="Google" id="ProtNLM"/>
    </source>
</evidence>
<comment type="caution">
    <text evidence="1">The sequence shown here is derived from an EMBL/GenBank/DDBJ whole genome shotgun (WGS) entry which is preliminary data.</text>
</comment>
<dbReference type="Gene3D" id="1.10.3480.10">
    <property type="entry name" value="TorD-like"/>
    <property type="match status" value="1"/>
</dbReference>
<organism evidence="1 2">
    <name type="scientific">Campylobacter californiensis</name>
    <dbReference type="NCBI Taxonomy" id="1032243"/>
    <lineage>
        <taxon>Bacteria</taxon>
        <taxon>Pseudomonadati</taxon>
        <taxon>Campylobacterota</taxon>
        <taxon>Epsilonproteobacteria</taxon>
        <taxon>Campylobacterales</taxon>
        <taxon>Campylobacteraceae</taxon>
        <taxon>Campylobacter</taxon>
    </lineage>
</organism>
<protein>
    <recommendedName>
        <fullName evidence="3">Formate dehydrogenase-specific chaperone</fullName>
    </recommendedName>
</protein>
<accession>A0AAW3ZUC6</accession>
<sequence>MRVGEIYGVLAIALANHFNKILDVTQFMQIKKSKTWLVQNDTQASRAGSALYSEFLQNESSAALCDDFVILEPYFKARYYFNAADEDLAKFYKSINFTPKMGEVDSISNQLVFIAAVLKNELNENSEKILKAFLTGFFLPYATALSQDIKAKAQSKFYGAMGYFLEDFCKNLQDIFGIKQRA</sequence>
<gene>
    <name evidence="1" type="ORF">CCAL9337_05270</name>
</gene>
<dbReference type="InterPro" id="IPR036411">
    <property type="entry name" value="TorD-like_sf"/>
</dbReference>
<proteinExistence type="predicted"/>
<keyword evidence="2" id="KW-1185">Reference proteome</keyword>
<name>A0AAW3ZUC6_9BACT</name>
<dbReference type="RefSeq" id="WP_169972077.1">
    <property type="nucleotide sequence ID" value="NZ_CP012545.1"/>
</dbReference>